<evidence type="ECO:0000313" key="1">
    <source>
        <dbReference type="EMBL" id="GBN24387.1"/>
    </source>
</evidence>
<keyword evidence="3" id="KW-1185">Reference proteome</keyword>
<dbReference type="EMBL" id="BGPR01122503">
    <property type="protein sequence ID" value="GBN24387.1"/>
    <property type="molecule type" value="Genomic_DNA"/>
</dbReference>
<dbReference type="EMBL" id="BGPR01123289">
    <property type="protein sequence ID" value="GBN26506.1"/>
    <property type="molecule type" value="Genomic_DNA"/>
</dbReference>
<name>A0A4Y2MLJ9_ARAVE</name>
<sequence>MKTQAVISEDLDKYVHEAIECVSMAANMLHSVWSEIDYCIVVARVTKGSHKG</sequence>
<reference evidence="2 3" key="1">
    <citation type="journal article" date="2019" name="Sci. Rep.">
        <title>Orb-weaving spider Araneus ventricosus genome elucidates the spidroin gene catalogue.</title>
        <authorList>
            <person name="Kono N."/>
            <person name="Nakamura H."/>
            <person name="Ohtoshi R."/>
            <person name="Moran D.A.P."/>
            <person name="Shinohara A."/>
            <person name="Yoshida Y."/>
            <person name="Fujiwara M."/>
            <person name="Mori M."/>
            <person name="Tomita M."/>
            <person name="Arakawa K."/>
        </authorList>
    </citation>
    <scope>NUCLEOTIDE SEQUENCE [LARGE SCALE GENOMIC DNA]</scope>
</reference>
<evidence type="ECO:0000313" key="3">
    <source>
        <dbReference type="Proteomes" id="UP000499080"/>
    </source>
</evidence>
<gene>
    <name evidence="1" type="ORF">AVEN_212848_1</name>
    <name evidence="2" type="ORF">AVEN_60738_1</name>
</gene>
<comment type="caution">
    <text evidence="2">The sequence shown here is derived from an EMBL/GenBank/DDBJ whole genome shotgun (WGS) entry which is preliminary data.</text>
</comment>
<dbReference type="AlphaFoldDB" id="A0A4Y2MLJ9"/>
<accession>A0A4Y2MLJ9</accession>
<feature type="non-terminal residue" evidence="2">
    <location>
        <position position="52"/>
    </location>
</feature>
<dbReference type="Proteomes" id="UP000499080">
    <property type="component" value="Unassembled WGS sequence"/>
</dbReference>
<organism evidence="2 3">
    <name type="scientific">Araneus ventricosus</name>
    <name type="common">Orbweaver spider</name>
    <name type="synonym">Epeira ventricosa</name>
    <dbReference type="NCBI Taxonomy" id="182803"/>
    <lineage>
        <taxon>Eukaryota</taxon>
        <taxon>Metazoa</taxon>
        <taxon>Ecdysozoa</taxon>
        <taxon>Arthropoda</taxon>
        <taxon>Chelicerata</taxon>
        <taxon>Arachnida</taxon>
        <taxon>Araneae</taxon>
        <taxon>Araneomorphae</taxon>
        <taxon>Entelegynae</taxon>
        <taxon>Araneoidea</taxon>
        <taxon>Araneidae</taxon>
        <taxon>Araneus</taxon>
    </lineage>
</organism>
<protein>
    <submittedName>
        <fullName evidence="2">Uncharacterized protein</fullName>
    </submittedName>
</protein>
<evidence type="ECO:0000313" key="2">
    <source>
        <dbReference type="EMBL" id="GBN26506.1"/>
    </source>
</evidence>
<proteinExistence type="predicted"/>